<evidence type="ECO:0000259" key="3">
    <source>
        <dbReference type="PROSITE" id="PS51782"/>
    </source>
</evidence>
<dbReference type="GO" id="GO:0004222">
    <property type="term" value="F:metalloendopeptidase activity"/>
    <property type="evidence" value="ECO:0007669"/>
    <property type="project" value="TreeGrafter"/>
</dbReference>
<dbReference type="eggNOG" id="COG1388">
    <property type="taxonomic scope" value="Bacteria"/>
</dbReference>
<dbReference type="STRING" id="555778.Hneap_0549"/>
<dbReference type="GO" id="GO:0009279">
    <property type="term" value="C:cell outer membrane"/>
    <property type="evidence" value="ECO:0007669"/>
    <property type="project" value="TreeGrafter"/>
</dbReference>
<reference evidence="4 5" key="1">
    <citation type="submission" date="2009-10" db="EMBL/GenBank/DDBJ databases">
        <title>Complete sequence of Halothiobacillus neapolitanus c2.</title>
        <authorList>
            <consortium name="US DOE Joint Genome Institute"/>
            <person name="Lucas S."/>
            <person name="Copeland A."/>
            <person name="Lapidus A."/>
            <person name="Glavina del Rio T."/>
            <person name="Tice H."/>
            <person name="Bruce D."/>
            <person name="Goodwin L."/>
            <person name="Pitluck S."/>
            <person name="Davenport K."/>
            <person name="Brettin T."/>
            <person name="Detter J.C."/>
            <person name="Han C."/>
            <person name="Tapia R."/>
            <person name="Larimer F."/>
            <person name="Land M."/>
            <person name="Hauser L."/>
            <person name="Kyrpides N."/>
            <person name="Mikhailova N."/>
            <person name="Kerfeld C."/>
            <person name="Cannon G."/>
            <person name="Heinhort S."/>
        </authorList>
    </citation>
    <scope>NUCLEOTIDE SEQUENCE [LARGE SCALE GENOMIC DNA]</scope>
    <source>
        <strain evidence="5">ATCC 23641 / c2</strain>
    </source>
</reference>
<dbReference type="SMART" id="SM00257">
    <property type="entry name" value="LysM"/>
    <property type="match status" value="1"/>
</dbReference>
<dbReference type="InterPro" id="IPR050570">
    <property type="entry name" value="Cell_wall_metabolism_enzyme"/>
</dbReference>
<dbReference type="AlphaFoldDB" id="D0KY80"/>
<dbReference type="eggNOG" id="COG4942">
    <property type="taxonomic scope" value="Bacteria"/>
</dbReference>
<dbReference type="Gene3D" id="2.70.70.10">
    <property type="entry name" value="Glucose Permease (Domain IIA)"/>
    <property type="match status" value="1"/>
</dbReference>
<organism evidence="4 5">
    <name type="scientific">Halothiobacillus neapolitanus (strain ATCC 23641 / DSM 15147 / CIP 104769 / NCIMB 8539 / c2)</name>
    <name type="common">Thiobacillus neapolitanus</name>
    <dbReference type="NCBI Taxonomy" id="555778"/>
    <lineage>
        <taxon>Bacteria</taxon>
        <taxon>Pseudomonadati</taxon>
        <taxon>Pseudomonadota</taxon>
        <taxon>Gammaproteobacteria</taxon>
        <taxon>Chromatiales</taxon>
        <taxon>Halothiobacillaceae</taxon>
        <taxon>Halothiobacillus</taxon>
    </lineage>
</organism>
<dbReference type="Proteomes" id="UP000009102">
    <property type="component" value="Chromosome"/>
</dbReference>
<dbReference type="Gene3D" id="3.10.350.10">
    <property type="entry name" value="LysM domain"/>
    <property type="match status" value="1"/>
</dbReference>
<feature type="compositionally biased region" description="Low complexity" evidence="2">
    <location>
        <begin position="99"/>
        <end position="108"/>
    </location>
</feature>
<feature type="region of interest" description="Disordered" evidence="2">
    <location>
        <begin position="99"/>
        <end position="128"/>
    </location>
</feature>
<dbReference type="PANTHER" id="PTHR21666">
    <property type="entry name" value="PEPTIDASE-RELATED"/>
    <property type="match status" value="1"/>
</dbReference>
<comment type="similarity">
    <text evidence="1">Belongs to the E.coli NlpD/Haemophilus LppB family.</text>
</comment>
<dbReference type="InterPro" id="IPR036779">
    <property type="entry name" value="LysM_dom_sf"/>
</dbReference>
<dbReference type="Pfam" id="PF01476">
    <property type="entry name" value="LysM"/>
    <property type="match status" value="1"/>
</dbReference>
<dbReference type="CDD" id="cd12797">
    <property type="entry name" value="M23_peptidase"/>
    <property type="match status" value="1"/>
</dbReference>
<dbReference type="PROSITE" id="PS51782">
    <property type="entry name" value="LYSM"/>
    <property type="match status" value="1"/>
</dbReference>
<dbReference type="GO" id="GO:0032153">
    <property type="term" value="C:cell division site"/>
    <property type="evidence" value="ECO:0007669"/>
    <property type="project" value="TreeGrafter"/>
</dbReference>
<evidence type="ECO:0000313" key="5">
    <source>
        <dbReference type="Proteomes" id="UP000009102"/>
    </source>
</evidence>
<accession>D0KY80</accession>
<evidence type="ECO:0000256" key="1">
    <source>
        <dbReference type="ARBA" id="ARBA00038420"/>
    </source>
</evidence>
<dbReference type="InterPro" id="IPR018392">
    <property type="entry name" value="LysM"/>
</dbReference>
<name>D0KY80_HALNC</name>
<feature type="domain" description="LysM" evidence="3">
    <location>
        <begin position="47"/>
        <end position="91"/>
    </location>
</feature>
<evidence type="ECO:0000313" key="4">
    <source>
        <dbReference type="EMBL" id="ACX95403.1"/>
    </source>
</evidence>
<dbReference type="InterPro" id="IPR016047">
    <property type="entry name" value="M23ase_b-sheet_dom"/>
</dbReference>
<dbReference type="RefSeq" id="WP_012823439.1">
    <property type="nucleotide sequence ID" value="NC_013422.1"/>
</dbReference>
<keyword evidence="5" id="KW-1185">Reference proteome</keyword>
<dbReference type="HOGENOM" id="CLU_029425_0_4_6"/>
<dbReference type="KEGG" id="hna:Hneap_0549"/>
<dbReference type="OrthoDB" id="9793746at2"/>
<protein>
    <submittedName>
        <fullName evidence="4">Peptidase M23</fullName>
    </submittedName>
</protein>
<dbReference type="InterPro" id="IPR011055">
    <property type="entry name" value="Dup_hybrid_motif"/>
</dbReference>
<dbReference type="EMBL" id="CP001801">
    <property type="protein sequence ID" value="ACX95403.1"/>
    <property type="molecule type" value="Genomic_DNA"/>
</dbReference>
<gene>
    <name evidence="4" type="ordered locus">Hneap_0549</name>
</gene>
<proteinExistence type="inferred from homology"/>
<evidence type="ECO:0000256" key="2">
    <source>
        <dbReference type="SAM" id="MobiDB-lite"/>
    </source>
</evidence>
<dbReference type="Pfam" id="PF01551">
    <property type="entry name" value="Peptidase_M23"/>
    <property type="match status" value="1"/>
</dbReference>
<sequence>MNQLSCLAAHVRPLYRLAWVGLLLGVMTLSGCATGSHFDRWAGHDASAIRVRPGDTLYSIAVANDLDWRDVARWNGIRNPRDLRAGQILRLTPPGQTARAATRVTTRAVPRKPPAAKPASRSASTQSNTTVSAQGVIWKWPVNGRVLSHFIDQSNQQKGLILGGAIGEPVRASAAGEVVYAGNGLPGYGNLLIIKHNSTWLSAYGYNRSLLVKEGQTVRAGQVVATMGRRDGRAKDKTGSLLFQIRRDGKPVDPMAYLPSR</sequence>
<dbReference type="SUPFAM" id="SSF51261">
    <property type="entry name" value="Duplicated hybrid motif"/>
    <property type="match status" value="1"/>
</dbReference>
<dbReference type="PANTHER" id="PTHR21666:SF263">
    <property type="entry name" value="MUREIN HYDROLASE ACTIVATOR NLPD"/>
    <property type="match status" value="1"/>
</dbReference>
<dbReference type="CDD" id="cd00118">
    <property type="entry name" value="LysM"/>
    <property type="match status" value="1"/>
</dbReference>